<proteinExistence type="predicted"/>
<organism evidence="1 2">
    <name type="scientific">Amphiplicatus metriothermophilus</name>
    <dbReference type="NCBI Taxonomy" id="1519374"/>
    <lineage>
        <taxon>Bacteria</taxon>
        <taxon>Pseudomonadati</taxon>
        <taxon>Pseudomonadota</taxon>
        <taxon>Alphaproteobacteria</taxon>
        <taxon>Parvularculales</taxon>
        <taxon>Parvularculaceae</taxon>
        <taxon>Amphiplicatus</taxon>
    </lineage>
</organism>
<dbReference type="Proteomes" id="UP000198346">
    <property type="component" value="Unassembled WGS sequence"/>
</dbReference>
<dbReference type="EMBL" id="FZQA01000001">
    <property type="protein sequence ID" value="SNT68181.1"/>
    <property type="molecule type" value="Genomic_DNA"/>
</dbReference>
<evidence type="ECO:0000313" key="1">
    <source>
        <dbReference type="EMBL" id="SNT68181.1"/>
    </source>
</evidence>
<dbReference type="OrthoDB" id="9772308at2"/>
<gene>
    <name evidence="1" type="ORF">SAMN06297382_0678</name>
</gene>
<keyword evidence="2" id="KW-1185">Reference proteome</keyword>
<accession>A0A239PK41</accession>
<reference evidence="1 2" key="1">
    <citation type="submission" date="2017-07" db="EMBL/GenBank/DDBJ databases">
        <authorList>
            <person name="Sun Z.S."/>
            <person name="Albrecht U."/>
            <person name="Echele G."/>
            <person name="Lee C.C."/>
        </authorList>
    </citation>
    <scope>NUCLEOTIDE SEQUENCE [LARGE SCALE GENOMIC DNA]</scope>
    <source>
        <strain evidence="1 2">CGMCC 1.12710</strain>
    </source>
</reference>
<sequence length="441" mass="47496">MSGSDYFARLAGVLAAAALLGLAIARPEAGRLAVERASDLAPPRAALADRACPAGQPALTHPFAPLEDVLSVSPLGAATAPGEPLPAPHIRVNTRRGETVFERRSVDVLAPARADIVAIERRIERDETGRAAATSWTLRLKPCASVSVYYDRLDSVAESLIRRAGGLSAFVELGGPDHIAVETRIRVREGEFLGRADGFDVGLYDLAVPPAPFARPERYRYDAFARAEVLDAPPSLLDAIRPDLARARCALDYLPRDLREAWTAKLGDAWGVRRAKGENACRTALIDAPGAAQGVWFTDASHNALTSRVSAIALAPDAIDPERLVFALHGRLRSLKPEMVALPPALEDRRAGATRDFLSFEKGAGLVNPPFDAVRENQIYCYQGLRANFVGPRINAVLLLQLSRAADGARLMKLEARGDALSCDALPAPWSFTGAETTFYR</sequence>
<dbReference type="AlphaFoldDB" id="A0A239PK41"/>
<evidence type="ECO:0000313" key="2">
    <source>
        <dbReference type="Proteomes" id="UP000198346"/>
    </source>
</evidence>
<dbReference type="RefSeq" id="WP_089411147.1">
    <property type="nucleotide sequence ID" value="NZ_FZQA01000001.1"/>
</dbReference>
<protein>
    <submittedName>
        <fullName evidence="1">Uncharacterized protein</fullName>
    </submittedName>
</protein>
<name>A0A239PK41_9PROT</name>